<reference evidence="2" key="1">
    <citation type="journal article" date="2019" name="Int. J. Syst. Evol. Microbiol.">
        <title>The Global Catalogue of Microorganisms (GCM) 10K type strain sequencing project: providing services to taxonomists for standard genome sequencing and annotation.</title>
        <authorList>
            <consortium name="The Broad Institute Genomics Platform"/>
            <consortium name="The Broad Institute Genome Sequencing Center for Infectious Disease"/>
            <person name="Wu L."/>
            <person name="Ma J."/>
        </authorList>
    </citation>
    <scope>NUCLEOTIDE SEQUENCE [LARGE SCALE GENOMIC DNA]</scope>
    <source>
        <strain evidence="2">JCM 3399</strain>
    </source>
</reference>
<dbReference type="Pfam" id="PF02945">
    <property type="entry name" value="Endonuclease_7"/>
    <property type="match status" value="1"/>
</dbReference>
<accession>A0ABQ2VQI0</accession>
<dbReference type="InterPro" id="IPR044925">
    <property type="entry name" value="His-Me_finger_sf"/>
</dbReference>
<dbReference type="InterPro" id="IPR004211">
    <property type="entry name" value="Endonuclease_7"/>
</dbReference>
<dbReference type="SUPFAM" id="SSF54060">
    <property type="entry name" value="His-Me finger endonucleases"/>
    <property type="match status" value="1"/>
</dbReference>
<evidence type="ECO:0008006" key="3">
    <source>
        <dbReference type="Google" id="ProtNLM"/>
    </source>
</evidence>
<gene>
    <name evidence="1" type="ORF">GCM10010211_81270</name>
</gene>
<evidence type="ECO:0000313" key="2">
    <source>
        <dbReference type="Proteomes" id="UP000654471"/>
    </source>
</evidence>
<protein>
    <recommendedName>
        <fullName evidence="3">Recombination endonuclease VII</fullName>
    </recommendedName>
</protein>
<organism evidence="1 2">
    <name type="scientific">Streptomyces albospinus</name>
    <dbReference type="NCBI Taxonomy" id="285515"/>
    <lineage>
        <taxon>Bacteria</taxon>
        <taxon>Bacillati</taxon>
        <taxon>Actinomycetota</taxon>
        <taxon>Actinomycetes</taxon>
        <taxon>Kitasatosporales</taxon>
        <taxon>Streptomycetaceae</taxon>
        <taxon>Streptomyces</taxon>
    </lineage>
</organism>
<name>A0ABQ2VQI0_9ACTN</name>
<dbReference type="Gene3D" id="3.40.1800.10">
    <property type="entry name" value="His-Me finger endonucleases"/>
    <property type="match status" value="1"/>
</dbReference>
<keyword evidence="2" id="KW-1185">Reference proteome</keyword>
<comment type="caution">
    <text evidence="1">The sequence shown here is derived from an EMBL/GenBank/DDBJ whole genome shotgun (WGS) entry which is preliminary data.</text>
</comment>
<dbReference type="EMBL" id="BMRP01000073">
    <property type="protein sequence ID" value="GGV01737.1"/>
    <property type="molecule type" value="Genomic_DNA"/>
</dbReference>
<dbReference type="InterPro" id="IPR038563">
    <property type="entry name" value="Endonuclease_7_sf"/>
</dbReference>
<dbReference type="Proteomes" id="UP000654471">
    <property type="component" value="Unassembled WGS sequence"/>
</dbReference>
<sequence>MADVTRTCPIPLAPERFRRKDRAPHDFVFFGHVPVRSYKHAGQWQFMPKDVLRAGRTVAELPWDPEDLVCLEPAEQEAWSPDGFTRTGWRTEIRRVIDGAGAGSGCCCHPPQAAAAQQPCHTAPDCLLRQYQDYTIACTLPVRALMRAGESWMIPRTLAFILDQRDEVETRFHAARQPCDGCGALSPDGSWRTPTATGWKIICPACAAASLRRYRRELQGAAYACVREHGPSPANFLCAVCETARPATDWDHCHAHGLIRGPLCVSCNTMEGQGKEFLARPGSVQYLLHCDGCRAQRSLPPHHRLAALRRHLHLTRGAQGCDWPMHMHVTLEEADGGYDFTVHCSGSEHRARAVRSVRLTHEEAEHVLSHTVEEGLTQEA</sequence>
<evidence type="ECO:0000313" key="1">
    <source>
        <dbReference type="EMBL" id="GGV01737.1"/>
    </source>
</evidence>
<proteinExistence type="predicted"/>